<evidence type="ECO:0000256" key="4">
    <source>
        <dbReference type="ARBA" id="ARBA00022679"/>
    </source>
</evidence>
<sequence length="332" mass="35037">MRIGVLTGGSDCPGLNAALRAIVRKGVQEHGDTFTGFLDGWAGVLDDRTVPLDIPAVRGTLPRGGTILGSSRTDPLAGTGGAGRVKAALAAHELDALIVLGGVNTLTAAARLVDEEGLPCVGVPKTIDNDIQGTDYTIGFDTAVTVATETIDRLHTTAESHKRVLVVEVMGRCSGWIAIHAGLAGGANCVLIPERPFDLDRVCEYVESRFRASYAPIVVVSDSAVPAKGEVDLKGLSGVGEWLGREIERRTGHEARTTVLGHIQRGGTPTPNDRWLATRFGLHAVDAVHDGDWGAMVALHGTDIVRVPLREAVSGTRTVDAARYAENEIFFG</sequence>
<dbReference type="GO" id="GO:0046872">
    <property type="term" value="F:metal ion binding"/>
    <property type="evidence" value="ECO:0007669"/>
    <property type="project" value="UniProtKB-KW"/>
</dbReference>
<feature type="active site" description="Proton acceptor" evidence="9">
    <location>
        <position position="128"/>
    </location>
</feature>
<dbReference type="PANTHER" id="PTHR13697:SF52">
    <property type="entry name" value="ATP-DEPENDENT 6-PHOSPHOFRUCTOKINASE 3"/>
    <property type="match status" value="1"/>
</dbReference>
<comment type="subcellular location">
    <subcellularLocation>
        <location evidence="9">Cytoplasm</location>
    </subcellularLocation>
</comment>
<evidence type="ECO:0000256" key="7">
    <source>
        <dbReference type="ARBA" id="ARBA00022842"/>
    </source>
</evidence>
<name>A0A5P0YNC2_9ACTN</name>
<evidence type="ECO:0000313" key="16">
    <source>
        <dbReference type="Proteomes" id="UP000525686"/>
    </source>
</evidence>
<dbReference type="GO" id="GO:0070095">
    <property type="term" value="F:fructose-6-phosphate binding"/>
    <property type="evidence" value="ECO:0007669"/>
    <property type="project" value="TreeGrafter"/>
</dbReference>
<evidence type="ECO:0000256" key="5">
    <source>
        <dbReference type="ARBA" id="ARBA00022723"/>
    </source>
</evidence>
<evidence type="ECO:0000313" key="11">
    <source>
        <dbReference type="EMBL" id="MBB1253134.1"/>
    </source>
</evidence>
<keyword evidence="14" id="KW-1185">Reference proteome</keyword>
<gene>
    <name evidence="13" type="ORF">FNX44_007600</name>
    <name evidence="11" type="ORF">H3146_07080</name>
    <name evidence="12" type="ORF">H3147_10985</name>
</gene>
<dbReference type="AlphaFoldDB" id="A0A5P0YNC2"/>
<evidence type="ECO:0000256" key="6">
    <source>
        <dbReference type="ARBA" id="ARBA00022777"/>
    </source>
</evidence>
<evidence type="ECO:0000256" key="3">
    <source>
        <dbReference type="ARBA" id="ARBA00022490"/>
    </source>
</evidence>
<reference evidence="15 16" key="2">
    <citation type="submission" date="2020-05" db="EMBL/GenBank/DDBJ databases">
        <title>Classification of alakaliphilic streptomycetes isolated from an alkaline soil next to Lonar Crater, India and a proposal for the recognition of Streptomyces alkaliterrae sp. nov.</title>
        <authorList>
            <person name="Golinska P."/>
        </authorList>
    </citation>
    <scope>NUCLEOTIDE SEQUENCE [LARGE SCALE GENOMIC DNA]</scope>
    <source>
        <strain evidence="16">OF3</strain>
        <strain evidence="15">OF8</strain>
    </source>
</reference>
<dbReference type="GO" id="GO:0048029">
    <property type="term" value="F:monosaccharide binding"/>
    <property type="evidence" value="ECO:0007669"/>
    <property type="project" value="TreeGrafter"/>
</dbReference>
<dbReference type="GO" id="GO:0005945">
    <property type="term" value="C:6-phosphofructokinase complex"/>
    <property type="evidence" value="ECO:0007669"/>
    <property type="project" value="TreeGrafter"/>
</dbReference>
<dbReference type="InterPro" id="IPR015912">
    <property type="entry name" value="Phosphofructokinase_CS"/>
</dbReference>
<evidence type="ECO:0000313" key="14">
    <source>
        <dbReference type="Proteomes" id="UP000320857"/>
    </source>
</evidence>
<dbReference type="PANTHER" id="PTHR13697">
    <property type="entry name" value="PHOSPHOFRUCTOKINASE"/>
    <property type="match status" value="1"/>
</dbReference>
<dbReference type="InterPro" id="IPR000023">
    <property type="entry name" value="Phosphofructokinase_dom"/>
</dbReference>
<dbReference type="GO" id="GO:0047334">
    <property type="term" value="F:diphosphate-fructose-6-phosphate 1-phosphotransferase activity"/>
    <property type="evidence" value="ECO:0007669"/>
    <property type="project" value="InterPro"/>
</dbReference>
<dbReference type="EMBL" id="JABJXA010000050">
    <property type="protein sequence ID" value="MBB1259361.1"/>
    <property type="molecule type" value="Genomic_DNA"/>
</dbReference>
<comment type="caution">
    <text evidence="13">The sequence shown here is derived from an EMBL/GenBank/DDBJ whole genome shotgun (WGS) entry which is preliminary data.</text>
</comment>
<evidence type="ECO:0000313" key="13">
    <source>
        <dbReference type="EMBL" id="MQS01738.1"/>
    </source>
</evidence>
<comment type="similarity">
    <text evidence="9">Belongs to the phosphofructokinase type A (PFKA) family. Mixed-substrate PFK group III subfamily.</text>
</comment>
<dbReference type="Gene3D" id="3.40.50.450">
    <property type="match status" value="1"/>
</dbReference>
<comment type="cofactor">
    <cofactor evidence="1 9">
        <name>Mg(2+)</name>
        <dbReference type="ChEBI" id="CHEBI:18420"/>
    </cofactor>
</comment>
<dbReference type="Proteomes" id="UP000320857">
    <property type="component" value="Unassembled WGS sequence"/>
</dbReference>
<evidence type="ECO:0000259" key="10">
    <source>
        <dbReference type="Pfam" id="PF00365"/>
    </source>
</evidence>
<dbReference type="GO" id="GO:0061621">
    <property type="term" value="P:canonical glycolysis"/>
    <property type="evidence" value="ECO:0007669"/>
    <property type="project" value="TreeGrafter"/>
</dbReference>
<feature type="binding site" description="in other chain" evidence="9">
    <location>
        <begin position="126"/>
        <end position="128"/>
    </location>
    <ligand>
        <name>substrate</name>
        <note>ligand shared between dimeric partners</note>
    </ligand>
</feature>
<dbReference type="GO" id="GO:0006002">
    <property type="term" value="P:fructose 6-phosphate metabolic process"/>
    <property type="evidence" value="ECO:0007669"/>
    <property type="project" value="InterPro"/>
</dbReference>
<keyword evidence="8 9" id="KW-0324">Glycolysis</keyword>
<reference evidence="11" key="3">
    <citation type="journal article" name="Syst. Appl. Microbiol.">
        <title>Streptomyces alkaliterrae sp. nov., isolated from an alkaline soil, and emended descriptions of Streptomyces alkaliphilus, Streptomyces calidiresistens and Streptomyces durbertensis.</title>
        <authorList>
            <person name="Swiecimska M."/>
            <person name="Golinska P."/>
            <person name="Nouioui I."/>
            <person name="Wypij M."/>
            <person name="Rai M."/>
            <person name="Sangal V."/>
            <person name="Goodfellow M."/>
        </authorList>
    </citation>
    <scope>NUCLEOTIDE SEQUENCE</scope>
    <source>
        <strain evidence="11">OF3</strain>
        <strain evidence="12">OF8</strain>
    </source>
</reference>
<feature type="domain" description="Phosphofructokinase" evidence="10">
    <location>
        <begin position="2"/>
        <end position="288"/>
    </location>
</feature>
<dbReference type="Proteomes" id="UP000517765">
    <property type="component" value="Unassembled WGS sequence"/>
</dbReference>
<comment type="caution">
    <text evidence="9">Lacks conserved residue(s) required for the propagation of feature annotation.</text>
</comment>
<feature type="binding site" evidence="9">
    <location>
        <position position="163"/>
    </location>
    <ligand>
        <name>substrate</name>
        <note>ligand shared between dimeric partners</note>
    </ligand>
</feature>
<dbReference type="EMBL" id="JABJWZ010000040">
    <property type="protein sequence ID" value="MBB1253134.1"/>
    <property type="molecule type" value="Genomic_DNA"/>
</dbReference>
<evidence type="ECO:0000256" key="1">
    <source>
        <dbReference type="ARBA" id="ARBA00001946"/>
    </source>
</evidence>
<dbReference type="UniPathway" id="UPA00109">
    <property type="reaction ID" value="UER00182"/>
</dbReference>
<comment type="function">
    <text evidence="9">Catalyzes the phosphorylation of D-fructose 6-phosphate to fructose 1,6-bisphosphate, the first committing step of glycolysis.</text>
</comment>
<dbReference type="SUPFAM" id="SSF53784">
    <property type="entry name" value="Phosphofructokinase"/>
    <property type="match status" value="1"/>
</dbReference>
<evidence type="ECO:0000313" key="12">
    <source>
        <dbReference type="EMBL" id="MBB1259361.1"/>
    </source>
</evidence>
<dbReference type="InterPro" id="IPR012829">
    <property type="entry name" value="Phosphofructokinase_III"/>
</dbReference>
<evidence type="ECO:0000313" key="15">
    <source>
        <dbReference type="Proteomes" id="UP000517765"/>
    </source>
</evidence>
<feature type="binding site" description="in other chain" evidence="9">
    <location>
        <begin position="262"/>
        <end position="265"/>
    </location>
    <ligand>
        <name>substrate</name>
        <note>ligand shared between dimeric partners</note>
    </ligand>
</feature>
<keyword evidence="4 9" id="KW-0808">Transferase</keyword>
<organism evidence="13 14">
    <name type="scientific">Streptomyces alkaliterrae</name>
    <dbReference type="NCBI Taxonomy" id="2213162"/>
    <lineage>
        <taxon>Bacteria</taxon>
        <taxon>Bacillati</taxon>
        <taxon>Actinomycetota</taxon>
        <taxon>Actinomycetes</taxon>
        <taxon>Kitasatosporales</taxon>
        <taxon>Streptomycetaceae</taxon>
        <taxon>Streptomyces</taxon>
    </lineage>
</organism>
<feature type="binding site" evidence="9">
    <location>
        <position position="256"/>
    </location>
    <ligand>
        <name>substrate</name>
        <note>ligand shared between dimeric partners</note>
    </ligand>
</feature>
<dbReference type="OrthoDB" id="9802503at2"/>
<dbReference type="NCBIfam" id="NF002872">
    <property type="entry name" value="PRK03202.1"/>
    <property type="match status" value="1"/>
</dbReference>
<evidence type="ECO:0000256" key="8">
    <source>
        <dbReference type="ARBA" id="ARBA00023152"/>
    </source>
</evidence>
<accession>A0A5P0YNC2</accession>
<dbReference type="PROSITE" id="PS00433">
    <property type="entry name" value="PHOSPHOFRUCTOKINASE"/>
    <property type="match status" value="1"/>
</dbReference>
<keyword evidence="7 9" id="KW-0460">Magnesium</keyword>
<dbReference type="GO" id="GO:0005524">
    <property type="term" value="F:ATP binding"/>
    <property type="evidence" value="ECO:0007669"/>
    <property type="project" value="InterPro"/>
</dbReference>
<evidence type="ECO:0000256" key="2">
    <source>
        <dbReference type="ARBA" id="ARBA00004679"/>
    </source>
</evidence>
<dbReference type="PRINTS" id="PR00476">
    <property type="entry name" value="PHFRCTKINASE"/>
</dbReference>
<comment type="subunit">
    <text evidence="9">Homodimer or homotetramer.</text>
</comment>
<keyword evidence="5 9" id="KW-0479">Metal-binding</keyword>
<dbReference type="Proteomes" id="UP000525686">
    <property type="component" value="Unassembled WGS sequence"/>
</dbReference>
<dbReference type="GO" id="GO:0042802">
    <property type="term" value="F:identical protein binding"/>
    <property type="evidence" value="ECO:0007669"/>
    <property type="project" value="TreeGrafter"/>
</dbReference>
<dbReference type="RefSeq" id="WP_143647211.1">
    <property type="nucleotide sequence ID" value="NZ_JABJWZ010000040.1"/>
</dbReference>
<dbReference type="GO" id="GO:0016208">
    <property type="term" value="F:AMP binding"/>
    <property type="evidence" value="ECO:0007669"/>
    <property type="project" value="TreeGrafter"/>
</dbReference>
<keyword evidence="6 9" id="KW-0418">Kinase</keyword>
<proteinExistence type="inferred from homology"/>
<dbReference type="GO" id="GO:0030388">
    <property type="term" value="P:fructose 1,6-bisphosphate metabolic process"/>
    <property type="evidence" value="ECO:0007669"/>
    <property type="project" value="TreeGrafter"/>
</dbReference>
<evidence type="ECO:0000256" key="9">
    <source>
        <dbReference type="HAMAP-Rule" id="MF_01976"/>
    </source>
</evidence>
<dbReference type="Gene3D" id="3.40.50.460">
    <property type="entry name" value="Phosphofructokinase domain"/>
    <property type="match status" value="1"/>
</dbReference>
<dbReference type="PIRSF" id="PIRSF000532">
    <property type="entry name" value="ATP_PFK_prok"/>
    <property type="match status" value="1"/>
</dbReference>
<feature type="binding site" description="in other chain" evidence="9">
    <location>
        <begin position="170"/>
        <end position="172"/>
    </location>
    <ligand>
        <name>substrate</name>
        <note>ligand shared between dimeric partners</note>
    </ligand>
</feature>
<dbReference type="Pfam" id="PF00365">
    <property type="entry name" value="PFK"/>
    <property type="match status" value="1"/>
</dbReference>
<dbReference type="InterPro" id="IPR035966">
    <property type="entry name" value="PKF_sf"/>
</dbReference>
<comment type="pathway">
    <text evidence="2 9">Carbohydrate degradation; glycolysis; D-glyceraldehyde 3-phosphate and glycerone phosphate from D-glucose: step 3/4.</text>
</comment>
<dbReference type="GO" id="GO:0003872">
    <property type="term" value="F:6-phosphofructokinase activity"/>
    <property type="evidence" value="ECO:0007669"/>
    <property type="project" value="UniProtKB-UniRule"/>
</dbReference>
<keyword evidence="3 9" id="KW-0963">Cytoplasm</keyword>
<dbReference type="InterPro" id="IPR012003">
    <property type="entry name" value="ATP_PFK_prok-type"/>
</dbReference>
<dbReference type="InterPro" id="IPR022953">
    <property type="entry name" value="ATP_PFK"/>
</dbReference>
<dbReference type="EMBL" id="VJYK02000054">
    <property type="protein sequence ID" value="MQS01738.1"/>
    <property type="molecule type" value="Genomic_DNA"/>
</dbReference>
<reference evidence="13 14" key="1">
    <citation type="submission" date="2019-10" db="EMBL/GenBank/DDBJ databases">
        <title>Streptomyces sp. nov., a novel actinobacterium isolated from alkaline environment.</title>
        <authorList>
            <person name="Golinska P."/>
        </authorList>
    </citation>
    <scope>NUCLEOTIDE SEQUENCE [LARGE SCALE GENOMIC DNA]</scope>
    <source>
        <strain evidence="13 14">OF1</strain>
    </source>
</reference>
<dbReference type="HAMAP" id="MF_01976">
    <property type="entry name" value="Phosphofructokinase_III"/>
    <property type="match status" value="1"/>
</dbReference>
<dbReference type="EC" id="2.7.1.-" evidence="9"/>
<protein>
    <recommendedName>
        <fullName evidence="9">6-phosphofructokinase</fullName>
        <ecNumber evidence="9">2.7.1.-</ecNumber>
    </recommendedName>
</protein>